<evidence type="ECO:0000256" key="6">
    <source>
        <dbReference type="PROSITE-ProRule" id="PRU01248"/>
    </source>
</evidence>
<evidence type="ECO:0000256" key="1">
    <source>
        <dbReference type="ARBA" id="ARBA00003283"/>
    </source>
</evidence>
<dbReference type="CDD" id="cd01189">
    <property type="entry name" value="INT_ICEBs1_C_like"/>
    <property type="match status" value="1"/>
</dbReference>
<evidence type="ECO:0000256" key="3">
    <source>
        <dbReference type="ARBA" id="ARBA00022908"/>
    </source>
</evidence>
<dbReference type="InterPro" id="IPR050808">
    <property type="entry name" value="Phage_Integrase"/>
</dbReference>
<dbReference type="Pfam" id="PF14659">
    <property type="entry name" value="Phage_int_SAM_3"/>
    <property type="match status" value="1"/>
</dbReference>
<keyword evidence="5" id="KW-0233">DNA recombination</keyword>
<dbReference type="GO" id="GO:0006310">
    <property type="term" value="P:DNA recombination"/>
    <property type="evidence" value="ECO:0007669"/>
    <property type="project" value="UniProtKB-KW"/>
</dbReference>
<evidence type="ECO:0000256" key="2">
    <source>
        <dbReference type="ARBA" id="ARBA00008857"/>
    </source>
</evidence>
<protein>
    <submittedName>
        <fullName evidence="10">Integrase protein</fullName>
    </submittedName>
</protein>
<keyword evidence="4 6" id="KW-0238">DNA-binding</keyword>
<dbReference type="InterPro" id="IPR002104">
    <property type="entry name" value="Integrase_catalytic"/>
</dbReference>
<dbReference type="PANTHER" id="PTHR30629:SF2">
    <property type="entry name" value="PROPHAGE INTEGRASE INTS-RELATED"/>
    <property type="match status" value="1"/>
</dbReference>
<dbReference type="PATRIC" id="fig|49338.4.peg.1747"/>
<dbReference type="EMBL" id="LK996017">
    <property type="protein sequence ID" value="CDX01512.1"/>
    <property type="molecule type" value="Genomic_DNA"/>
</dbReference>
<dbReference type="InterPro" id="IPR004107">
    <property type="entry name" value="Integrase_SAM-like_N"/>
</dbReference>
<comment type="similarity">
    <text evidence="2">Belongs to the 'phage' integrase family.</text>
</comment>
<evidence type="ECO:0000256" key="5">
    <source>
        <dbReference type="ARBA" id="ARBA00023172"/>
    </source>
</evidence>
<feature type="domain" description="Core-binding (CB)" evidence="9">
    <location>
        <begin position="67"/>
        <end position="147"/>
    </location>
</feature>
<keyword evidence="3" id="KW-0229">DNA integration</keyword>
<dbReference type="PROSITE" id="PS51900">
    <property type="entry name" value="CB"/>
    <property type="match status" value="1"/>
</dbReference>
<dbReference type="GO" id="GO:0003677">
    <property type="term" value="F:DNA binding"/>
    <property type="evidence" value="ECO:0007669"/>
    <property type="project" value="UniProtKB-UniRule"/>
</dbReference>
<feature type="region of interest" description="Disordered" evidence="7">
    <location>
        <begin position="396"/>
        <end position="418"/>
    </location>
</feature>
<evidence type="ECO:0000259" key="8">
    <source>
        <dbReference type="PROSITE" id="PS51898"/>
    </source>
</evidence>
<dbReference type="SUPFAM" id="SSF56349">
    <property type="entry name" value="DNA breaking-rejoining enzymes"/>
    <property type="match status" value="1"/>
</dbReference>
<dbReference type="GO" id="GO:0015074">
    <property type="term" value="P:DNA integration"/>
    <property type="evidence" value="ECO:0007669"/>
    <property type="project" value="UniProtKB-KW"/>
</dbReference>
<dbReference type="RefSeq" id="WP_208925528.1">
    <property type="nucleotide sequence ID" value="NZ_LK996017.1"/>
</dbReference>
<dbReference type="InterPro" id="IPR044068">
    <property type="entry name" value="CB"/>
</dbReference>
<accession>A0A098AZG8</accession>
<dbReference type="PROSITE" id="PS51898">
    <property type="entry name" value="TYR_RECOMBINASE"/>
    <property type="match status" value="1"/>
</dbReference>
<dbReference type="AlphaFoldDB" id="A0A098AZG8"/>
<dbReference type="Pfam" id="PF00589">
    <property type="entry name" value="Phage_integrase"/>
    <property type="match status" value="1"/>
</dbReference>
<dbReference type="InterPro" id="IPR010998">
    <property type="entry name" value="Integrase_recombinase_N"/>
</dbReference>
<dbReference type="InterPro" id="IPR013762">
    <property type="entry name" value="Integrase-like_cat_sf"/>
</dbReference>
<evidence type="ECO:0000256" key="4">
    <source>
        <dbReference type="ARBA" id="ARBA00023125"/>
    </source>
</evidence>
<dbReference type="Gene3D" id="1.10.150.130">
    <property type="match status" value="1"/>
</dbReference>
<feature type="domain" description="Tyr recombinase" evidence="8">
    <location>
        <begin position="168"/>
        <end position="387"/>
    </location>
</feature>
<dbReference type="InterPro" id="IPR011010">
    <property type="entry name" value="DNA_brk_join_enz"/>
</dbReference>
<sequence length="418" mass="46663">MAKADKTIKEPKKPEDYKYVKRSFVVGKKEDGSQERIIVRGKTAKEAEAKLAEAKRLHARGLQAGELTVREWSERWQRSYKTTVSDAQKNHYDAKLKLDILPFIGDKRIKDITKADLQALLNGYAGGKKGTVEKIKHTLCLLFGDAVYEGIIERDPSARLDLPLVEVDARRPLTPIERDTLIKVAKGHKHGLYALLILYTGLRRGECLALTVGDIDLDRKRISVTKAIKMKGNTPTLAGTKTAEMKKAKTQRITRGEEVGHRIVPIPDLVMDRLKAKLTDKAPQELVFSKGNGTYVTQIVVQNWWRSIKRNCHIAAGAKLYRNAVQVDTSPIGDEISAHYLRHTYATDLLAAGVDDFIRSAFMGHSSVNVTGGYTKLSEEAIDRALELMNNYYSKMDGTGPENTDKVSTENTTENTEG</sequence>
<evidence type="ECO:0000256" key="7">
    <source>
        <dbReference type="SAM" id="MobiDB-lite"/>
    </source>
</evidence>
<dbReference type="Gene3D" id="1.10.443.10">
    <property type="entry name" value="Intergrase catalytic core"/>
    <property type="match status" value="1"/>
</dbReference>
<proteinExistence type="inferred from homology"/>
<name>A0A098AZG8_DESHA</name>
<organism evidence="10">
    <name type="scientific">Desulfitobacterium hafniense</name>
    <name type="common">Desulfitobacterium frappieri</name>
    <dbReference type="NCBI Taxonomy" id="49338"/>
    <lineage>
        <taxon>Bacteria</taxon>
        <taxon>Bacillati</taxon>
        <taxon>Bacillota</taxon>
        <taxon>Clostridia</taxon>
        <taxon>Eubacteriales</taxon>
        <taxon>Desulfitobacteriaceae</taxon>
        <taxon>Desulfitobacterium</taxon>
    </lineage>
</organism>
<evidence type="ECO:0000259" key="9">
    <source>
        <dbReference type="PROSITE" id="PS51900"/>
    </source>
</evidence>
<feature type="compositionally biased region" description="Polar residues" evidence="7">
    <location>
        <begin position="409"/>
        <end position="418"/>
    </location>
</feature>
<dbReference type="PANTHER" id="PTHR30629">
    <property type="entry name" value="PROPHAGE INTEGRASE"/>
    <property type="match status" value="1"/>
</dbReference>
<comment type="function">
    <text evidence="1">Site-specific tyrosine recombinase, which acts by catalyzing the cutting and rejoining of the recombining DNA molecules.</text>
</comment>
<gene>
    <name evidence="10" type="ORF">DPCES_1625</name>
</gene>
<evidence type="ECO:0000313" key="10">
    <source>
        <dbReference type="EMBL" id="CDX01512.1"/>
    </source>
</evidence>
<reference evidence="10" key="1">
    <citation type="submission" date="2014-07" db="EMBL/GenBank/DDBJ databases">
        <authorList>
            <person name="Hornung V.Bastian."/>
        </authorList>
    </citation>
    <scope>NUCLEOTIDE SEQUENCE</scope>
    <source>
        <strain evidence="10">PCE-S</strain>
    </source>
</reference>